<dbReference type="Pfam" id="PF00300">
    <property type="entry name" value="His_Phos_1"/>
    <property type="match status" value="1"/>
</dbReference>
<accession>A0ABT2BHB9</accession>
<dbReference type="InterPro" id="IPR013078">
    <property type="entry name" value="His_Pase_superF_clade-1"/>
</dbReference>
<dbReference type="Gene3D" id="3.40.50.1240">
    <property type="entry name" value="Phosphoglycerate mutase-like"/>
    <property type="match status" value="1"/>
</dbReference>
<dbReference type="SUPFAM" id="SSF53254">
    <property type="entry name" value="Phosphoglycerate mutase-like"/>
    <property type="match status" value="1"/>
</dbReference>
<dbReference type="EMBL" id="JANUGV010000001">
    <property type="protein sequence ID" value="MCS0607911.1"/>
    <property type="molecule type" value="Genomic_DNA"/>
</dbReference>
<dbReference type="Proteomes" id="UP001205861">
    <property type="component" value="Unassembled WGS sequence"/>
</dbReference>
<protein>
    <submittedName>
        <fullName evidence="1">Histidine phosphatase family protein</fullName>
    </submittedName>
</protein>
<evidence type="ECO:0000313" key="1">
    <source>
        <dbReference type="EMBL" id="MCS0607911.1"/>
    </source>
</evidence>
<comment type="caution">
    <text evidence="1">The sequence shown here is derived from an EMBL/GenBank/DDBJ whole genome shotgun (WGS) entry which is preliminary data.</text>
</comment>
<organism evidence="1 2">
    <name type="scientific">Massilia solisilvae</name>
    <dbReference type="NCBI Taxonomy" id="1811225"/>
    <lineage>
        <taxon>Bacteria</taxon>
        <taxon>Pseudomonadati</taxon>
        <taxon>Pseudomonadota</taxon>
        <taxon>Betaproteobacteria</taxon>
        <taxon>Burkholderiales</taxon>
        <taxon>Oxalobacteraceae</taxon>
        <taxon>Telluria group</taxon>
        <taxon>Massilia</taxon>
    </lineage>
</organism>
<sequence length="155" mass="16927">MELILWRHAEAELAAAGQQDAQRALTAKGRRNAARVGAWLDRQLPAHCRILSSPAVRCRQTAQALGRKFSCDHALALDSSAEQILAASGWPAHRLPVVVVGHQPLLGQLAALILTGQEHDWKIRKGSVLWLSRKGEAQAPYIRLSAGPDLIGRLR</sequence>
<reference evidence="1 2" key="1">
    <citation type="submission" date="2022-08" db="EMBL/GenBank/DDBJ databases">
        <title>Reclassification of Massilia species as members of the genera Telluria, Duganella, Pseudoduganella, Mokoshia gen. nov. and Zemynaea gen. nov. using orthogonal and non-orthogonal genome-based approaches.</title>
        <authorList>
            <person name="Bowman J.P."/>
        </authorList>
    </citation>
    <scope>NUCLEOTIDE SEQUENCE [LARGE SCALE GENOMIC DNA]</scope>
    <source>
        <strain evidence="1 2">JCM 31607</strain>
    </source>
</reference>
<keyword evidence="2" id="KW-1185">Reference proteome</keyword>
<evidence type="ECO:0000313" key="2">
    <source>
        <dbReference type="Proteomes" id="UP001205861"/>
    </source>
</evidence>
<gene>
    <name evidence="1" type="ORF">NX773_07020</name>
</gene>
<dbReference type="SMART" id="SM00855">
    <property type="entry name" value="PGAM"/>
    <property type="match status" value="1"/>
</dbReference>
<name>A0ABT2BHB9_9BURK</name>
<dbReference type="RefSeq" id="WP_258855591.1">
    <property type="nucleotide sequence ID" value="NZ_JANUGV010000001.1"/>
</dbReference>
<proteinExistence type="predicted"/>
<dbReference type="CDD" id="cd07067">
    <property type="entry name" value="HP_PGM_like"/>
    <property type="match status" value="1"/>
</dbReference>
<dbReference type="InterPro" id="IPR029033">
    <property type="entry name" value="His_PPase_superfam"/>
</dbReference>